<accession>A0A2D2W422</accession>
<dbReference type="EMBL" id="MF919534">
    <property type="protein sequence ID" value="ATS92931.1"/>
    <property type="molecule type" value="Genomic_DNA"/>
</dbReference>
<protein>
    <recommendedName>
        <fullName evidence="3">Immunity repressor</fullName>
    </recommendedName>
</protein>
<evidence type="ECO:0000313" key="2">
    <source>
        <dbReference type="Proteomes" id="UP000240916"/>
    </source>
</evidence>
<dbReference type="Proteomes" id="UP000240916">
    <property type="component" value="Segment"/>
</dbReference>
<name>A0A2D2W422_9CAUD</name>
<evidence type="ECO:0008006" key="3">
    <source>
        <dbReference type="Google" id="ProtNLM"/>
    </source>
</evidence>
<organism evidence="1 2">
    <name type="scientific">Mycobacterium phage Superphikiman</name>
    <dbReference type="NCBI Taxonomy" id="2041551"/>
    <lineage>
        <taxon>Viruses</taxon>
        <taxon>Duplodnaviria</taxon>
        <taxon>Heunggongvirae</taxon>
        <taxon>Uroviricota</taxon>
        <taxon>Caudoviricetes</taxon>
        <taxon>Omegavirus</taxon>
        <taxon>Omegavirus courthouse</taxon>
    </lineage>
</organism>
<gene>
    <name evidence="1" type="ORF">SEA_SUPERPHIKIMAN_89</name>
</gene>
<proteinExistence type="predicted"/>
<sequence length="139" mass="15744">MDEDYAQTWSRYVLRQLEAHRGDLTNEQIGELVDASGSMVGNWIKAEGFKRPSADKVVNFWRQFGEGSTLPDAMAAAGYGRKEEYDTVVRHEPDLGMVETERLLEEVLDRTEPSSLKVATRKTTGRLARFRARQDAPPI</sequence>
<evidence type="ECO:0000313" key="1">
    <source>
        <dbReference type="EMBL" id="ATS92931.1"/>
    </source>
</evidence>
<reference evidence="1 2" key="1">
    <citation type="submission" date="2017-09" db="EMBL/GenBank/DDBJ databases">
        <authorList>
            <person name="Pradhan P."/>
            <person name="Aluri L.S."/>
            <person name="Anandarajan D."/>
            <person name="Beiriger J.C."/>
            <person name="Bethamcharla R."/>
            <person name="Betini N."/>
            <person name="Bhatt S.D."/>
            <person name="Chengalvala S."/>
            <person name="Cox N.E."/>
            <person name="Delvadia B.P."/>
            <person name="Desai A.S."/>
            <person name="Devaney A.M."/>
            <person name="Doyle B.K."/>
            <person name="Edgerton A.O."/>
            <person name="Erlich M.C."/>
            <person name="Fitzpatrick K.C."/>
            <person name="Gajjar E.A."/>
            <person name="Ganguly A."/>
            <person name="Gill R.S."/>
            <person name="Goldman M.G."/>
            <person name="Good P.M."/>
            <person name="Gupta N."/>
            <person name="Haddad L.M."/>
            <person name="Han E.J."/>
            <person name="Jain S."/>
            <person name="Jiang A."/>
            <person name="Jurgielewicz A.D."/>
            <person name="Kainth D.K."/>
            <person name="Karam J.M."/>
            <person name="Kodavatiganti M."/>
            <person name="Kriete S.J."/>
            <person name="MacDonald C.E."/>
            <person name="Maret J.P."/>
            <person name="Mathew A.E."/>
            <person name="Nako S."/>
            <person name="Natrajan M."/>
            <person name="Nishu N.M."/>
            <person name="Parikh A."/>
            <person name="Patel N."/>
            <person name="Patel P.D."/>
            <person name="Patel S."/>
            <person name="Patra K."/>
            <person name="Pumpuckdee D."/>
            <person name="Rai K."/>
            <person name="Ramanathan A."/>
            <person name="Sarkar A."/>
            <person name="Schaffer B.L."/>
            <person name="Shah P."/>
            <person name="Tata R.K."/>
            <person name="Tawfik A.H."/>
            <person name="Thuremella B.T."/>
            <person name="Toma J."/>
            <person name="Tran T.L."/>
            <person name="Veera S."/>
            <person name="Vemulapalli V.K."/>
            <person name="Vidas T.V."/>
            <person name="Vieira K.S."/>
            <person name="Vijayakumar G."/>
            <person name="Walor T.A."/>
            <person name="White C.R."/>
            <person name="Wong B.M."/>
            <person name="Zhao Sl."/>
            <person name="McDonald M.T."/>
            <person name="Dalia R."/>
            <person name="Little J.L."/>
            <person name="Gurney S.M.R."/>
            <person name="Bollivar D.W."/>
            <person name="Garlena R.A."/>
            <person name="Russell D.A."/>
            <person name="Pope W.H."/>
            <person name="Jacobs-Sera D."/>
            <person name="Hendrix R.W."/>
            <person name="Hatfull G.F."/>
        </authorList>
    </citation>
    <scope>NUCLEOTIDE SEQUENCE [LARGE SCALE GENOMIC DNA]</scope>
</reference>